<evidence type="ECO:0000256" key="7">
    <source>
        <dbReference type="ARBA" id="ARBA00049197"/>
    </source>
</evidence>
<keyword evidence="13" id="KW-1185">Reference proteome</keyword>
<evidence type="ECO:0000313" key="12">
    <source>
        <dbReference type="EMBL" id="TPP65968.1"/>
    </source>
</evidence>
<dbReference type="Proteomes" id="UP000316759">
    <property type="component" value="Unassembled WGS sequence"/>
</dbReference>
<dbReference type="InterPro" id="IPR002204">
    <property type="entry name" value="3-OH-isobutyrate_DH-rel_CS"/>
</dbReference>
<feature type="active site" evidence="8">
    <location>
        <position position="218"/>
    </location>
</feature>
<comment type="caution">
    <text evidence="12">The sequence shown here is derived from an EMBL/GenBank/DDBJ whole genome shotgun (WGS) entry which is preliminary data.</text>
</comment>
<dbReference type="UniPathway" id="UPA00362"/>
<dbReference type="EC" id="1.1.1.31" evidence="3 9"/>
<dbReference type="PANTHER" id="PTHR22981:SF7">
    <property type="entry name" value="3-HYDROXYISOBUTYRATE DEHYDROGENASE, MITOCHONDRIAL"/>
    <property type="match status" value="1"/>
</dbReference>
<keyword evidence="4 9" id="KW-0101">Branched-chain amino acid catabolism</keyword>
<dbReference type="FunFam" id="1.10.1040.10:FF:000006">
    <property type="entry name" value="3-hydroxyisobutyrate dehydrogenase"/>
    <property type="match status" value="1"/>
</dbReference>
<evidence type="ECO:0000256" key="5">
    <source>
        <dbReference type="ARBA" id="ARBA00023002"/>
    </source>
</evidence>
<evidence type="ECO:0000256" key="4">
    <source>
        <dbReference type="ARBA" id="ARBA00022456"/>
    </source>
</evidence>
<dbReference type="OrthoDB" id="435038at2759"/>
<dbReference type="PROSITE" id="PS00895">
    <property type="entry name" value="3_HYDROXYISOBUT_DH"/>
    <property type="match status" value="1"/>
</dbReference>
<accession>A0A504Z7W2</accession>
<dbReference type="InterPro" id="IPR013328">
    <property type="entry name" value="6PGD_dom2"/>
</dbReference>
<feature type="domain" description="6-phosphogluconate dehydrogenase NADP-binding" evidence="10">
    <location>
        <begin position="41"/>
        <end position="209"/>
    </location>
</feature>
<dbReference type="EMBL" id="SUNJ01002449">
    <property type="protein sequence ID" value="TPP65968.1"/>
    <property type="molecule type" value="Genomic_DNA"/>
</dbReference>
<dbReference type="InterPro" id="IPR006115">
    <property type="entry name" value="6PGDH_NADP-bd"/>
</dbReference>
<proteinExistence type="inferred from homology"/>
<dbReference type="InterPro" id="IPR011548">
    <property type="entry name" value="HIBADH"/>
</dbReference>
<dbReference type="SUPFAM" id="SSF51735">
    <property type="entry name" value="NAD(P)-binding Rossmann-fold domains"/>
    <property type="match status" value="1"/>
</dbReference>
<dbReference type="STRING" id="46835.A0A504Z7W2"/>
<protein>
    <recommendedName>
        <fullName evidence="3 9">3-hydroxyisobutyrate dehydrogenase</fullName>
        <shortName evidence="9">HIBADH</shortName>
        <ecNumber evidence="3 9">1.1.1.31</ecNumber>
    </recommendedName>
</protein>
<dbReference type="InterPro" id="IPR036291">
    <property type="entry name" value="NAD(P)-bd_dom_sf"/>
</dbReference>
<evidence type="ECO:0000313" key="13">
    <source>
        <dbReference type="Proteomes" id="UP000316759"/>
    </source>
</evidence>
<dbReference type="InterPro" id="IPR029154">
    <property type="entry name" value="HIBADH-like_NADP-bd"/>
</dbReference>
<evidence type="ECO:0000256" key="3">
    <source>
        <dbReference type="ARBA" id="ARBA00012991"/>
    </source>
</evidence>
<dbReference type="Pfam" id="PF14833">
    <property type="entry name" value="NAD_binding_11"/>
    <property type="match status" value="1"/>
</dbReference>
<evidence type="ECO:0000259" key="11">
    <source>
        <dbReference type="Pfam" id="PF14833"/>
    </source>
</evidence>
<dbReference type="GO" id="GO:0051287">
    <property type="term" value="F:NAD binding"/>
    <property type="evidence" value="ECO:0007669"/>
    <property type="project" value="InterPro"/>
</dbReference>
<evidence type="ECO:0000256" key="1">
    <source>
        <dbReference type="ARBA" id="ARBA00005109"/>
    </source>
</evidence>
<dbReference type="NCBIfam" id="TIGR01692">
    <property type="entry name" value="HIBADH"/>
    <property type="match status" value="1"/>
</dbReference>
<dbReference type="GO" id="GO:0050661">
    <property type="term" value="F:NADP binding"/>
    <property type="evidence" value="ECO:0007669"/>
    <property type="project" value="InterPro"/>
</dbReference>
<dbReference type="SUPFAM" id="SSF48179">
    <property type="entry name" value="6-phosphogluconate dehydrogenase C-terminal domain-like"/>
    <property type="match status" value="1"/>
</dbReference>
<evidence type="ECO:0000259" key="10">
    <source>
        <dbReference type="Pfam" id="PF03446"/>
    </source>
</evidence>
<evidence type="ECO:0000256" key="2">
    <source>
        <dbReference type="ARBA" id="ARBA00006013"/>
    </source>
</evidence>
<dbReference type="Gene3D" id="3.40.50.720">
    <property type="entry name" value="NAD(P)-binding Rossmann-like Domain"/>
    <property type="match status" value="1"/>
</dbReference>
<feature type="domain" description="3-hydroxyisobutyrate dehydrogenase-like NAD-binding" evidence="11">
    <location>
        <begin position="212"/>
        <end position="338"/>
    </location>
</feature>
<keyword evidence="6 9" id="KW-0520">NAD</keyword>
<comment type="similarity">
    <text evidence="2">Belongs to the HIBADH-related family. 3-hydroxyisobutyrate dehydrogenase subfamily.</text>
</comment>
<dbReference type="GO" id="GO:0006574">
    <property type="term" value="P:L-valine catabolic process"/>
    <property type="evidence" value="ECO:0007669"/>
    <property type="project" value="UniProtKB-UniPathway"/>
</dbReference>
<dbReference type="AlphaFoldDB" id="A0A504Z7W2"/>
<keyword evidence="5 9" id="KW-0560">Oxidoreductase</keyword>
<organism evidence="12 13">
    <name type="scientific">Fasciola gigantica</name>
    <name type="common">Giant liver fluke</name>
    <dbReference type="NCBI Taxonomy" id="46835"/>
    <lineage>
        <taxon>Eukaryota</taxon>
        <taxon>Metazoa</taxon>
        <taxon>Spiralia</taxon>
        <taxon>Lophotrochozoa</taxon>
        <taxon>Platyhelminthes</taxon>
        <taxon>Trematoda</taxon>
        <taxon>Digenea</taxon>
        <taxon>Plagiorchiida</taxon>
        <taxon>Echinostomata</taxon>
        <taxon>Echinostomatoidea</taxon>
        <taxon>Fasciolidae</taxon>
        <taxon>Fasciola</taxon>
    </lineage>
</organism>
<dbReference type="InterPro" id="IPR008927">
    <property type="entry name" value="6-PGluconate_DH-like_C_sf"/>
</dbReference>
<evidence type="ECO:0000256" key="9">
    <source>
        <dbReference type="RuleBase" id="RU910714"/>
    </source>
</evidence>
<comment type="pathway">
    <text evidence="1 9">Amino-acid degradation; L-valine degradation.</text>
</comment>
<gene>
    <name evidence="12" type="ORF">FGIG_07912</name>
</gene>
<name>A0A504Z7W2_FASGI</name>
<dbReference type="PANTHER" id="PTHR22981">
    <property type="entry name" value="3-HYDROXYISOBUTYRATE DEHYDROGENASE-RELATED"/>
    <property type="match status" value="1"/>
</dbReference>
<dbReference type="GO" id="GO:0005739">
    <property type="term" value="C:mitochondrion"/>
    <property type="evidence" value="ECO:0007669"/>
    <property type="project" value="TreeGrafter"/>
</dbReference>
<comment type="catalytic activity">
    <reaction evidence="7 9">
        <text>3-hydroxy-2-methylpropanoate + NAD(+) = 2-methyl-3-oxopropanoate + NADH + H(+)</text>
        <dbReference type="Rhea" id="RHEA:17681"/>
        <dbReference type="ChEBI" id="CHEBI:11805"/>
        <dbReference type="ChEBI" id="CHEBI:15378"/>
        <dbReference type="ChEBI" id="CHEBI:57540"/>
        <dbReference type="ChEBI" id="CHEBI:57700"/>
        <dbReference type="ChEBI" id="CHEBI:57945"/>
        <dbReference type="EC" id="1.1.1.31"/>
    </reaction>
</comment>
<dbReference type="PIRSF" id="PIRSF000103">
    <property type="entry name" value="HIBADH"/>
    <property type="match status" value="1"/>
</dbReference>
<dbReference type="Pfam" id="PF03446">
    <property type="entry name" value="NAD_binding_2"/>
    <property type="match status" value="1"/>
</dbReference>
<dbReference type="Gene3D" id="1.10.1040.10">
    <property type="entry name" value="N-(1-d-carboxylethyl)-l-norvaline Dehydrogenase, domain 2"/>
    <property type="match status" value="1"/>
</dbReference>
<dbReference type="InterPro" id="IPR015815">
    <property type="entry name" value="HIBADH-related"/>
</dbReference>
<dbReference type="GO" id="GO:0008442">
    <property type="term" value="F:3-hydroxyisobutyrate dehydrogenase activity"/>
    <property type="evidence" value="ECO:0007669"/>
    <property type="project" value="UniProtKB-EC"/>
</dbReference>
<sequence length="342" mass="36255">MVPIRISPSRMLFDRYLKGFQNKFHCAKGIFRSMASDSSAVGFVGLGNMGSRMAVNLVNSGYAVHVFDKSLDGIRCLKVAVGVALNKHVTDHDSLVDLMVTTSPSLVVTMLPGSPQVMEVYCDEPDGLLFHAKPNTLFIDCSTGDPEVAQRVSELALSRQCEFVDAPVSGGVLAAENAGLTFMVGGTEENIARASPVLMKMGKQIFHCGSVGAGLMAKICNNMLLAISMIGTSEAMALGTRLGLNPKILANVINCSSGRCWSSEVYNPVPGVCPGVPASLNYKGGFNTALMTKDLTLAQNASMSAGQATPLGSLALQIYRIMCSGGYSGKDFSSVYHFLSQE</sequence>
<evidence type="ECO:0000256" key="6">
    <source>
        <dbReference type="ARBA" id="ARBA00023027"/>
    </source>
</evidence>
<evidence type="ECO:0000256" key="8">
    <source>
        <dbReference type="PIRSR" id="PIRSR000103-1"/>
    </source>
</evidence>
<reference evidence="12 13" key="1">
    <citation type="submission" date="2019-04" db="EMBL/GenBank/DDBJ databases">
        <title>Annotation for the trematode Fasciola gigantica.</title>
        <authorList>
            <person name="Choi Y.-J."/>
        </authorList>
    </citation>
    <scope>NUCLEOTIDE SEQUENCE [LARGE SCALE GENOMIC DNA]</scope>
    <source>
        <strain evidence="12">Uganda_cow_1</strain>
    </source>
</reference>